<feature type="transmembrane region" description="Helical" evidence="1">
    <location>
        <begin position="37"/>
        <end position="56"/>
    </location>
</feature>
<reference evidence="2 3" key="1">
    <citation type="submission" date="2017-10" db="EMBL/GenBank/DDBJ databases">
        <title>The draft genome sequence of Williamsia sp. BULT 1.1 isolated from the semi-arid grassland soils from South Africa.</title>
        <authorList>
            <person name="Kabwe M.H."/>
            <person name="Govender N."/>
            <person name="Mutseka Lunga P."/>
            <person name="Vikram S."/>
            <person name="Makhalanyane T.P."/>
        </authorList>
    </citation>
    <scope>NUCLEOTIDE SEQUENCE [LARGE SCALE GENOMIC DNA]</scope>
    <source>
        <strain evidence="2 3">BULT 1.1</strain>
    </source>
</reference>
<feature type="transmembrane region" description="Helical" evidence="1">
    <location>
        <begin position="121"/>
        <end position="142"/>
    </location>
</feature>
<gene>
    <name evidence="2" type="ORF">CSW57_23555</name>
</gene>
<keyword evidence="1" id="KW-1133">Transmembrane helix</keyword>
<dbReference type="AlphaFoldDB" id="A0A2G3PGB1"/>
<protein>
    <submittedName>
        <fullName evidence="2">Uncharacterized protein</fullName>
    </submittedName>
</protein>
<accession>A0A2G3PGB1</accession>
<keyword evidence="1" id="KW-0812">Transmembrane</keyword>
<keyword evidence="1" id="KW-0472">Membrane</keyword>
<dbReference type="Proteomes" id="UP000225108">
    <property type="component" value="Unassembled WGS sequence"/>
</dbReference>
<organism evidence="2 3">
    <name type="scientific">Williamsia marianensis</name>
    <dbReference type="NCBI Taxonomy" id="85044"/>
    <lineage>
        <taxon>Bacteria</taxon>
        <taxon>Bacillati</taxon>
        <taxon>Actinomycetota</taxon>
        <taxon>Actinomycetes</taxon>
        <taxon>Mycobacteriales</taxon>
        <taxon>Nocardiaceae</taxon>
        <taxon>Williamsia</taxon>
    </lineage>
</organism>
<proteinExistence type="predicted"/>
<dbReference type="EMBL" id="PEBD01000012">
    <property type="protein sequence ID" value="PHV64839.1"/>
    <property type="molecule type" value="Genomic_DNA"/>
</dbReference>
<evidence type="ECO:0000313" key="2">
    <source>
        <dbReference type="EMBL" id="PHV64839.1"/>
    </source>
</evidence>
<comment type="caution">
    <text evidence="2">The sequence shown here is derived from an EMBL/GenBank/DDBJ whole genome shotgun (WGS) entry which is preliminary data.</text>
</comment>
<evidence type="ECO:0000256" key="1">
    <source>
        <dbReference type="SAM" id="Phobius"/>
    </source>
</evidence>
<evidence type="ECO:0000313" key="3">
    <source>
        <dbReference type="Proteomes" id="UP000225108"/>
    </source>
</evidence>
<feature type="transmembrane region" description="Helical" evidence="1">
    <location>
        <begin position="68"/>
        <end position="86"/>
    </location>
</feature>
<feature type="transmembrane region" description="Helical" evidence="1">
    <location>
        <begin position="6"/>
        <end position="30"/>
    </location>
</feature>
<name>A0A2G3PGB1_WILMA</name>
<feature type="transmembrane region" description="Helical" evidence="1">
    <location>
        <begin position="154"/>
        <end position="175"/>
    </location>
</feature>
<dbReference type="RefSeq" id="WP_099385075.1">
    <property type="nucleotide sequence ID" value="NZ_PEBD01000012.1"/>
</dbReference>
<sequence>MESPVLGVIVGCEVGFWVVVFGALAVRYLLHRQRASIIVLALLPLLDVVLLGAVALDLQRGSDVETVHRLAGIYLGVTVAFAHYLIRWADARFAHWFADGPPPVARQSKGRNAFRHEVEMFGRWICAAAVSIVAVLLLAWTVADGDQARGLFGVFPTLGMITVVWLLVGPLWSLADVRAD</sequence>